<dbReference type="NCBIfam" id="TIGR01730">
    <property type="entry name" value="RND_mfp"/>
    <property type="match status" value="1"/>
</dbReference>
<gene>
    <name evidence="3" type="ORF">METZ01_LOCUS14920</name>
</gene>
<dbReference type="PANTHER" id="PTHR30469">
    <property type="entry name" value="MULTIDRUG RESISTANCE PROTEIN MDTA"/>
    <property type="match status" value="1"/>
</dbReference>
<dbReference type="GO" id="GO:1990281">
    <property type="term" value="C:efflux pump complex"/>
    <property type="evidence" value="ECO:0007669"/>
    <property type="project" value="TreeGrafter"/>
</dbReference>
<name>A0A381P541_9ZZZZ</name>
<evidence type="ECO:0000259" key="2">
    <source>
        <dbReference type="Pfam" id="PF25917"/>
    </source>
</evidence>
<dbReference type="Gene3D" id="2.40.30.170">
    <property type="match status" value="1"/>
</dbReference>
<organism evidence="3">
    <name type="scientific">marine metagenome</name>
    <dbReference type="NCBI Taxonomy" id="408172"/>
    <lineage>
        <taxon>unclassified sequences</taxon>
        <taxon>metagenomes</taxon>
        <taxon>ecological metagenomes</taxon>
    </lineage>
</organism>
<sequence>MGSIGIFMLMIKLKPEAEFQKPKIIPQMVETMVAYPSEVRAKISSQGTIRPEHEISVTSEVSGKVIWVSDNFHDGAGFQNGDTLMKIEKRDYELALISTESSLFQARLALEREEAEAKLANLEWERVGKGDASSLTLREPQLAQARAVLAAAEAAYEQSKRNLERTVIIAPFNGRVRKKLVDLGTNLAPGFRIADIYNTASFEVRLPIADKDIPFLGIPLDGTTLGKSKRPSVRLFASYGGGNFQADGFILRSESEIDPKTRMISVIATVPVSNNNISLKVGMFVNAEIEGLSYSGITVVPRNAVKNDMIWVVENQKLRRKSIEVIRLENDFAFVADGLNKNDRVLITRLSSYVDGMPVREN</sequence>
<dbReference type="Gene3D" id="1.10.287.470">
    <property type="entry name" value="Helix hairpin bin"/>
    <property type="match status" value="1"/>
</dbReference>
<feature type="coiled-coil region" evidence="1">
    <location>
        <begin position="105"/>
        <end position="162"/>
    </location>
</feature>
<dbReference type="Gene3D" id="2.40.50.100">
    <property type="match status" value="1"/>
</dbReference>
<dbReference type="SUPFAM" id="SSF111369">
    <property type="entry name" value="HlyD-like secretion proteins"/>
    <property type="match status" value="1"/>
</dbReference>
<dbReference type="AlphaFoldDB" id="A0A381P541"/>
<keyword evidence="1" id="KW-0175">Coiled coil</keyword>
<evidence type="ECO:0000313" key="3">
    <source>
        <dbReference type="EMBL" id="SUZ62066.1"/>
    </source>
</evidence>
<dbReference type="Gene3D" id="2.40.420.20">
    <property type="match status" value="1"/>
</dbReference>
<dbReference type="EMBL" id="UINC01000844">
    <property type="protein sequence ID" value="SUZ62066.1"/>
    <property type="molecule type" value="Genomic_DNA"/>
</dbReference>
<dbReference type="InterPro" id="IPR058625">
    <property type="entry name" value="MdtA-like_BSH"/>
</dbReference>
<dbReference type="PANTHER" id="PTHR30469:SF12">
    <property type="entry name" value="MULTIDRUG RESISTANCE PROTEIN MDTA"/>
    <property type="match status" value="1"/>
</dbReference>
<accession>A0A381P541</accession>
<dbReference type="GO" id="GO:0015562">
    <property type="term" value="F:efflux transmembrane transporter activity"/>
    <property type="evidence" value="ECO:0007669"/>
    <property type="project" value="TreeGrafter"/>
</dbReference>
<feature type="domain" description="Multidrug resistance protein MdtA-like barrel-sandwich hybrid" evidence="2">
    <location>
        <begin position="55"/>
        <end position="186"/>
    </location>
</feature>
<dbReference type="InterPro" id="IPR006143">
    <property type="entry name" value="RND_pump_MFP"/>
</dbReference>
<evidence type="ECO:0000256" key="1">
    <source>
        <dbReference type="SAM" id="Coils"/>
    </source>
</evidence>
<dbReference type="Pfam" id="PF25917">
    <property type="entry name" value="BSH_RND"/>
    <property type="match status" value="1"/>
</dbReference>
<reference evidence="3" key="1">
    <citation type="submission" date="2018-05" db="EMBL/GenBank/DDBJ databases">
        <authorList>
            <person name="Lanie J.A."/>
            <person name="Ng W.-L."/>
            <person name="Kazmierczak K.M."/>
            <person name="Andrzejewski T.M."/>
            <person name="Davidsen T.M."/>
            <person name="Wayne K.J."/>
            <person name="Tettelin H."/>
            <person name="Glass J.I."/>
            <person name="Rusch D."/>
            <person name="Podicherti R."/>
            <person name="Tsui H.-C.T."/>
            <person name="Winkler M.E."/>
        </authorList>
    </citation>
    <scope>NUCLEOTIDE SEQUENCE</scope>
</reference>
<protein>
    <recommendedName>
        <fullName evidence="2">Multidrug resistance protein MdtA-like barrel-sandwich hybrid domain-containing protein</fullName>
    </recommendedName>
</protein>
<proteinExistence type="predicted"/>